<dbReference type="AlphaFoldDB" id="A0A8T9B3D4"/>
<dbReference type="EMBL" id="QGMF01000834">
    <property type="protein sequence ID" value="TVY13856.1"/>
    <property type="molecule type" value="Genomic_DNA"/>
</dbReference>
<name>A0A8T9B3D4_9HELO</name>
<evidence type="ECO:0008006" key="7">
    <source>
        <dbReference type="Google" id="ProtNLM"/>
    </source>
</evidence>
<dbReference type="Pfam" id="PF00366">
    <property type="entry name" value="Ribosomal_S17"/>
    <property type="match status" value="1"/>
</dbReference>
<feature type="compositionally biased region" description="Basic residues" evidence="4">
    <location>
        <begin position="130"/>
        <end position="141"/>
    </location>
</feature>
<dbReference type="OrthoDB" id="274752at2759"/>
<reference evidence="5 6" key="1">
    <citation type="submission" date="2018-05" db="EMBL/GenBank/DDBJ databases">
        <title>Whole genome sequencing for identification of molecular markers to develop diagnostic detection tools for the regulated plant pathogen Lachnellula willkommii.</title>
        <authorList>
            <person name="Giroux E."/>
            <person name="Bilodeau G."/>
        </authorList>
    </citation>
    <scope>NUCLEOTIDE SEQUENCE [LARGE SCALE GENOMIC DNA]</scope>
    <source>
        <strain evidence="5 6">CBS 203.66</strain>
    </source>
</reference>
<feature type="region of interest" description="Disordered" evidence="4">
    <location>
        <begin position="83"/>
        <end position="141"/>
    </location>
</feature>
<feature type="compositionally biased region" description="Basic and acidic residues" evidence="4">
    <location>
        <begin position="90"/>
        <end position="108"/>
    </location>
</feature>
<dbReference type="Proteomes" id="UP000469559">
    <property type="component" value="Unassembled WGS sequence"/>
</dbReference>
<proteinExistence type="inferred from homology"/>
<evidence type="ECO:0000256" key="1">
    <source>
        <dbReference type="ARBA" id="ARBA00010254"/>
    </source>
</evidence>
<dbReference type="SUPFAM" id="SSF50249">
    <property type="entry name" value="Nucleic acid-binding proteins"/>
    <property type="match status" value="1"/>
</dbReference>
<protein>
    <recommendedName>
        <fullName evidence="7">37S ribosomal protein S17, mitochondrial</fullName>
    </recommendedName>
</protein>
<evidence type="ECO:0000313" key="6">
    <source>
        <dbReference type="Proteomes" id="UP000469559"/>
    </source>
</evidence>
<organism evidence="5 6">
    <name type="scientific">Lachnellula arida</name>
    <dbReference type="NCBI Taxonomy" id="1316785"/>
    <lineage>
        <taxon>Eukaryota</taxon>
        <taxon>Fungi</taxon>
        <taxon>Dikarya</taxon>
        <taxon>Ascomycota</taxon>
        <taxon>Pezizomycotina</taxon>
        <taxon>Leotiomycetes</taxon>
        <taxon>Helotiales</taxon>
        <taxon>Lachnaceae</taxon>
        <taxon>Lachnellula</taxon>
    </lineage>
</organism>
<sequence>MSTQVQKLAASASRQMNAVVVSSGLMAKTVKDFNKTSHLLVHDPRSSLRTGDIISISSGWRVSKNVHHVVRKIVAPFGEPIEARPAVPSEEERLEERAAKRAAKEARRSGGGMVEDEVEGEVKGEVKGQGKGKGKGQRVEL</sequence>
<keyword evidence="6" id="KW-1185">Reference proteome</keyword>
<dbReference type="InterPro" id="IPR012340">
    <property type="entry name" value="NA-bd_OB-fold"/>
</dbReference>
<accession>A0A8T9B3D4</accession>
<comment type="similarity">
    <text evidence="1">Belongs to the universal ribosomal protein uS17 family.</text>
</comment>
<evidence type="ECO:0000313" key="5">
    <source>
        <dbReference type="EMBL" id="TVY13856.1"/>
    </source>
</evidence>
<dbReference type="InterPro" id="IPR000266">
    <property type="entry name" value="Ribosomal_uS17"/>
</dbReference>
<evidence type="ECO:0000256" key="4">
    <source>
        <dbReference type="SAM" id="MobiDB-lite"/>
    </source>
</evidence>
<gene>
    <name evidence="5" type="ORF">LARI1_G007160</name>
</gene>
<dbReference type="GO" id="GO:0005840">
    <property type="term" value="C:ribosome"/>
    <property type="evidence" value="ECO:0007669"/>
    <property type="project" value="UniProtKB-KW"/>
</dbReference>
<evidence type="ECO:0000256" key="2">
    <source>
        <dbReference type="ARBA" id="ARBA00022980"/>
    </source>
</evidence>
<evidence type="ECO:0000256" key="3">
    <source>
        <dbReference type="ARBA" id="ARBA00023274"/>
    </source>
</evidence>
<dbReference type="GO" id="GO:0006412">
    <property type="term" value="P:translation"/>
    <property type="evidence" value="ECO:0007669"/>
    <property type="project" value="InterPro"/>
</dbReference>
<keyword evidence="3" id="KW-0687">Ribonucleoprotein</keyword>
<comment type="caution">
    <text evidence="5">The sequence shown here is derived from an EMBL/GenBank/DDBJ whole genome shotgun (WGS) entry which is preliminary data.</text>
</comment>
<dbReference type="GO" id="GO:1990904">
    <property type="term" value="C:ribonucleoprotein complex"/>
    <property type="evidence" value="ECO:0007669"/>
    <property type="project" value="UniProtKB-KW"/>
</dbReference>
<dbReference type="Gene3D" id="2.40.50.140">
    <property type="entry name" value="Nucleic acid-binding proteins"/>
    <property type="match status" value="1"/>
</dbReference>
<dbReference type="GO" id="GO:0003735">
    <property type="term" value="F:structural constituent of ribosome"/>
    <property type="evidence" value="ECO:0007669"/>
    <property type="project" value="InterPro"/>
</dbReference>
<keyword evidence="2" id="KW-0689">Ribosomal protein</keyword>